<dbReference type="STRING" id="290338.CKO_03480"/>
<dbReference type="Gene3D" id="3.40.50.300">
    <property type="entry name" value="P-loop containing nucleotide triphosphate hydrolases"/>
    <property type="match status" value="1"/>
</dbReference>
<dbReference type="KEGG" id="cko:CKO_03480"/>
<evidence type="ECO:0008006" key="3">
    <source>
        <dbReference type="Google" id="ProtNLM"/>
    </source>
</evidence>
<keyword evidence="2" id="KW-1185">Reference proteome</keyword>
<dbReference type="SUPFAM" id="SSF52540">
    <property type="entry name" value="P-loop containing nucleoside triphosphate hydrolases"/>
    <property type="match status" value="1"/>
</dbReference>
<gene>
    <name evidence="1" type="ordered locus">CKO_03480</name>
</gene>
<dbReference type="HOGENOM" id="CLU_105769_0_0_6"/>
<dbReference type="InterPro" id="IPR027417">
    <property type="entry name" value="P-loop_NTPase"/>
</dbReference>
<evidence type="ECO:0000313" key="1">
    <source>
        <dbReference type="EMBL" id="ABV14560.1"/>
    </source>
</evidence>
<name>A8AM47_CITK8</name>
<sequence length="228" mass="26066">MGEAMNIFCSGFEGELFNREGEAWPEADITLVDLAMFAREGYEAQLAIAYISLINHINNFGERDQHLARPIVNITDEAHIITVNPLLARFLTKGLKMWRKLGIWLWLATQNLSDFPDDAKKLLNMIEWWELLVMPPKEVEQVSRFKFLTPEQRQLLLSATKAPGKYTEGVVLSPRVEALFRVVSPALWLALGMTEKHEKAERMRIMREFGCSELEAAVRVAERCFVSG</sequence>
<protein>
    <recommendedName>
        <fullName evidence="3">Type IV secretory pathway, VirB4 components</fullName>
    </recommendedName>
</protein>
<dbReference type="EMBL" id="CP000822">
    <property type="protein sequence ID" value="ABV14560.1"/>
    <property type="molecule type" value="Genomic_DNA"/>
</dbReference>
<dbReference type="AlphaFoldDB" id="A8AM47"/>
<accession>A8AM47</accession>
<dbReference type="Proteomes" id="UP000008148">
    <property type="component" value="Chromosome"/>
</dbReference>
<proteinExistence type="predicted"/>
<evidence type="ECO:0000313" key="2">
    <source>
        <dbReference type="Proteomes" id="UP000008148"/>
    </source>
</evidence>
<reference evidence="1 2" key="1">
    <citation type="submission" date="2007-08" db="EMBL/GenBank/DDBJ databases">
        <authorList>
            <consortium name="The Citrobacter koseri Genome Sequencing Project"/>
            <person name="McClelland M."/>
            <person name="Sanderson E.K."/>
            <person name="Porwollik S."/>
            <person name="Spieth J."/>
            <person name="Clifton W.S."/>
            <person name="Latreille P."/>
            <person name="Courtney L."/>
            <person name="Wang C."/>
            <person name="Pepin K."/>
            <person name="Bhonagiri V."/>
            <person name="Nash W."/>
            <person name="Johnson M."/>
            <person name="Thiruvilangam P."/>
            <person name="Wilson R."/>
        </authorList>
    </citation>
    <scope>NUCLEOTIDE SEQUENCE [LARGE SCALE GENOMIC DNA]</scope>
    <source>
        <strain evidence="2">ATCC BAA-895 / CDC 4225-83 / SGSC4696</strain>
    </source>
</reference>
<organism evidence="1 2">
    <name type="scientific">Citrobacter koseri (strain ATCC BAA-895 / CDC 4225-83 / SGSC4696)</name>
    <dbReference type="NCBI Taxonomy" id="290338"/>
    <lineage>
        <taxon>Bacteria</taxon>
        <taxon>Pseudomonadati</taxon>
        <taxon>Pseudomonadota</taxon>
        <taxon>Gammaproteobacteria</taxon>
        <taxon>Enterobacterales</taxon>
        <taxon>Enterobacteriaceae</taxon>
        <taxon>Citrobacter</taxon>
    </lineage>
</organism>